<dbReference type="InterPro" id="IPR036598">
    <property type="entry name" value="GOLD_dom_sf"/>
</dbReference>
<sequence length="210" mass="24552">MEIVCCFSNKMFFFVFFLNLLYLVSMEKEMTVSIEPGRKECFFQYLKTEQVLELDYQVIDGGQGEIDISFELLSPVGRSLVAEYKKPDSSHRIAAEEDGDYQLCWDNTFSRFNSKTVFFEIAIDGEEDPWDLDIDGDVAPSPEDIYETQILNMQDTMQRVRLHLNKIRHLQDQQRAFEARDRNIAESNFTRVNVWSFFQIVVMGCVGFLQ</sequence>
<protein>
    <recommendedName>
        <fullName evidence="11">GOLD domain-containing protein</fullName>
    </recommendedName>
</protein>
<evidence type="ECO:0000256" key="3">
    <source>
        <dbReference type="ARBA" id="ARBA00022473"/>
    </source>
</evidence>
<keyword evidence="6 10" id="KW-1133">Transmembrane helix</keyword>
<reference evidence="12" key="1">
    <citation type="submission" date="2013-04" db="EMBL/GenBank/DDBJ databases">
        <authorList>
            <person name="Qu J."/>
            <person name="Murali S.C."/>
            <person name="Bandaranaike D."/>
            <person name="Bellair M."/>
            <person name="Blankenburg K."/>
            <person name="Chao H."/>
            <person name="Dinh H."/>
            <person name="Doddapaneni H."/>
            <person name="Downs B."/>
            <person name="Dugan-Rocha S."/>
            <person name="Elkadiri S."/>
            <person name="Gnanaolivu R.D."/>
            <person name="Hernandez B."/>
            <person name="Javaid M."/>
            <person name="Jayaseelan J.C."/>
            <person name="Lee S."/>
            <person name="Li M."/>
            <person name="Ming W."/>
            <person name="Munidasa M."/>
            <person name="Muniz J."/>
            <person name="Nguyen L."/>
            <person name="Ongeri F."/>
            <person name="Osuji N."/>
            <person name="Pu L.-L."/>
            <person name="Puazo M."/>
            <person name="Qu C."/>
            <person name="Quiroz J."/>
            <person name="Raj R."/>
            <person name="Weissenberger G."/>
            <person name="Xin Y."/>
            <person name="Zou X."/>
            <person name="Han Y."/>
            <person name="Richards S."/>
            <person name="Worley K."/>
            <person name="Muzny D."/>
            <person name="Gibbs R."/>
        </authorList>
    </citation>
    <scope>NUCLEOTIDE SEQUENCE</scope>
    <source>
        <strain evidence="12">Sampled in the wild</strain>
    </source>
</reference>
<evidence type="ECO:0000256" key="9">
    <source>
        <dbReference type="RuleBase" id="RU003827"/>
    </source>
</evidence>
<evidence type="ECO:0000256" key="5">
    <source>
        <dbReference type="ARBA" id="ARBA00022729"/>
    </source>
</evidence>
<evidence type="ECO:0000259" key="11">
    <source>
        <dbReference type="PROSITE" id="PS50866"/>
    </source>
</evidence>
<reference evidence="12" key="2">
    <citation type="submission" date="2017-10" db="EMBL/GenBank/DDBJ databases">
        <title>Ladona fulva Genome sequencing and assembly.</title>
        <authorList>
            <person name="Murali S."/>
            <person name="Richards S."/>
            <person name="Bandaranaike D."/>
            <person name="Bellair M."/>
            <person name="Blankenburg K."/>
            <person name="Chao H."/>
            <person name="Dinh H."/>
            <person name="Doddapaneni H."/>
            <person name="Dugan-Rocha S."/>
            <person name="Elkadiri S."/>
            <person name="Gnanaolivu R."/>
            <person name="Hernandez B."/>
            <person name="Skinner E."/>
            <person name="Javaid M."/>
            <person name="Lee S."/>
            <person name="Li M."/>
            <person name="Ming W."/>
            <person name="Munidasa M."/>
            <person name="Muniz J."/>
            <person name="Nguyen L."/>
            <person name="Hughes D."/>
            <person name="Osuji N."/>
            <person name="Pu L.-L."/>
            <person name="Puazo M."/>
            <person name="Qu C."/>
            <person name="Quiroz J."/>
            <person name="Raj R."/>
            <person name="Weissenberger G."/>
            <person name="Xin Y."/>
            <person name="Zou X."/>
            <person name="Han Y."/>
            <person name="Worley K."/>
            <person name="Muzny D."/>
            <person name="Gibbs R."/>
        </authorList>
    </citation>
    <scope>NUCLEOTIDE SEQUENCE</scope>
    <source>
        <strain evidence="12">Sampled in the wild</strain>
    </source>
</reference>
<comment type="caution">
    <text evidence="12">The sequence shown here is derived from an EMBL/GenBank/DDBJ whole genome shotgun (WGS) entry which is preliminary data.</text>
</comment>
<evidence type="ECO:0000313" key="12">
    <source>
        <dbReference type="EMBL" id="KAG8226702.1"/>
    </source>
</evidence>
<evidence type="ECO:0000313" key="13">
    <source>
        <dbReference type="Proteomes" id="UP000792457"/>
    </source>
</evidence>
<organism evidence="12 13">
    <name type="scientific">Ladona fulva</name>
    <name type="common">Scarce chaser dragonfly</name>
    <name type="synonym">Libellula fulva</name>
    <dbReference type="NCBI Taxonomy" id="123851"/>
    <lineage>
        <taxon>Eukaryota</taxon>
        <taxon>Metazoa</taxon>
        <taxon>Ecdysozoa</taxon>
        <taxon>Arthropoda</taxon>
        <taxon>Hexapoda</taxon>
        <taxon>Insecta</taxon>
        <taxon>Pterygota</taxon>
        <taxon>Palaeoptera</taxon>
        <taxon>Odonata</taxon>
        <taxon>Epiprocta</taxon>
        <taxon>Anisoptera</taxon>
        <taxon>Libelluloidea</taxon>
        <taxon>Libellulidae</taxon>
        <taxon>Ladona</taxon>
    </lineage>
</organism>
<dbReference type="SMART" id="SM01190">
    <property type="entry name" value="EMP24_GP25L"/>
    <property type="match status" value="1"/>
</dbReference>
<dbReference type="Proteomes" id="UP000792457">
    <property type="component" value="Unassembled WGS sequence"/>
</dbReference>
<evidence type="ECO:0000256" key="6">
    <source>
        <dbReference type="ARBA" id="ARBA00022989"/>
    </source>
</evidence>
<dbReference type="GO" id="GO:0012505">
    <property type="term" value="C:endomembrane system"/>
    <property type="evidence" value="ECO:0007669"/>
    <property type="project" value="UniProtKB-SubCell"/>
</dbReference>
<dbReference type="OrthoDB" id="5976732at2759"/>
<dbReference type="Pfam" id="PF01105">
    <property type="entry name" value="EMP24_GP25L"/>
    <property type="match status" value="1"/>
</dbReference>
<evidence type="ECO:0000256" key="2">
    <source>
        <dbReference type="ARBA" id="ARBA00007104"/>
    </source>
</evidence>
<evidence type="ECO:0000256" key="10">
    <source>
        <dbReference type="SAM" id="Phobius"/>
    </source>
</evidence>
<gene>
    <name evidence="12" type="ORF">J437_LFUL005518</name>
</gene>
<evidence type="ECO:0000256" key="4">
    <source>
        <dbReference type="ARBA" id="ARBA00022692"/>
    </source>
</evidence>
<dbReference type="PANTHER" id="PTHR22811">
    <property type="entry name" value="TRANSMEMBRANE EMP24 DOMAIN-CONTAINING PROTEIN"/>
    <property type="match status" value="1"/>
</dbReference>
<dbReference type="PROSITE" id="PS50866">
    <property type="entry name" value="GOLD"/>
    <property type="match status" value="1"/>
</dbReference>
<name>A0A8K0NYS1_LADFU</name>
<dbReference type="Gene3D" id="2.60.120.680">
    <property type="entry name" value="GOLD domain"/>
    <property type="match status" value="1"/>
</dbReference>
<keyword evidence="7 10" id="KW-0472">Membrane</keyword>
<dbReference type="AlphaFoldDB" id="A0A8K0NYS1"/>
<proteinExistence type="inferred from homology"/>
<comment type="subcellular location">
    <subcellularLocation>
        <location evidence="8">Endomembrane system</location>
        <topology evidence="8">Single-pass membrane protein</topology>
    </subcellularLocation>
    <subcellularLocation>
        <location evidence="1 9">Membrane</location>
        <topology evidence="1 9">Single-pass type I membrane protein</topology>
    </subcellularLocation>
</comment>
<feature type="domain" description="GOLD" evidence="11">
    <location>
        <begin position="39"/>
        <end position="123"/>
    </location>
</feature>
<keyword evidence="3" id="KW-0217">Developmental protein</keyword>
<evidence type="ECO:0000256" key="1">
    <source>
        <dbReference type="ARBA" id="ARBA00004479"/>
    </source>
</evidence>
<comment type="similarity">
    <text evidence="2 9">Belongs to the EMP24/GP25L family.</text>
</comment>
<keyword evidence="4 9" id="KW-0812">Transmembrane</keyword>
<dbReference type="InterPro" id="IPR015720">
    <property type="entry name" value="Emp24-like"/>
</dbReference>
<feature type="non-terminal residue" evidence="12">
    <location>
        <position position="210"/>
    </location>
</feature>
<feature type="transmembrane region" description="Helical" evidence="10">
    <location>
        <begin position="6"/>
        <end position="24"/>
    </location>
</feature>
<dbReference type="GO" id="GO:0016020">
    <property type="term" value="C:membrane"/>
    <property type="evidence" value="ECO:0007669"/>
    <property type="project" value="UniProtKB-SubCell"/>
</dbReference>
<dbReference type="EMBL" id="KZ308293">
    <property type="protein sequence ID" value="KAG8226702.1"/>
    <property type="molecule type" value="Genomic_DNA"/>
</dbReference>
<evidence type="ECO:0000256" key="8">
    <source>
        <dbReference type="ARBA" id="ARBA00037847"/>
    </source>
</evidence>
<keyword evidence="13" id="KW-1185">Reference proteome</keyword>
<dbReference type="SUPFAM" id="SSF101576">
    <property type="entry name" value="Supernatant protein factor (SPF), C-terminal domain"/>
    <property type="match status" value="1"/>
</dbReference>
<evidence type="ECO:0000256" key="7">
    <source>
        <dbReference type="ARBA" id="ARBA00023136"/>
    </source>
</evidence>
<dbReference type="InterPro" id="IPR009038">
    <property type="entry name" value="GOLD_dom"/>
</dbReference>
<keyword evidence="5" id="KW-0732">Signal</keyword>
<accession>A0A8K0NYS1</accession>